<keyword evidence="1" id="KW-1133">Transmembrane helix</keyword>
<evidence type="ECO:0000313" key="3">
    <source>
        <dbReference type="Proteomes" id="UP000824150"/>
    </source>
</evidence>
<dbReference type="Proteomes" id="UP000824150">
    <property type="component" value="Unassembled WGS sequence"/>
</dbReference>
<dbReference type="AlphaFoldDB" id="A0A9E2KN35"/>
<reference evidence="2" key="2">
    <citation type="submission" date="2021-04" db="EMBL/GenBank/DDBJ databases">
        <authorList>
            <person name="Gilroy R."/>
        </authorList>
    </citation>
    <scope>NUCLEOTIDE SEQUENCE</scope>
    <source>
        <strain evidence="2">687</strain>
    </source>
</reference>
<sequence>MDVQPYVLIILGMWAVSYLPRLVPALFISKLKLSAYFKRFLDLIPYTAMTALVFPGIFYSVPGHMEVTYFGAAAAVLSAILRLPLAVTVVIAVGVVLGIMYFQGM</sequence>
<organism evidence="2 3">
    <name type="scientific">Candidatus Anaerobiospirillum merdipullorum</name>
    <dbReference type="NCBI Taxonomy" id="2838450"/>
    <lineage>
        <taxon>Bacteria</taxon>
        <taxon>Pseudomonadati</taxon>
        <taxon>Pseudomonadota</taxon>
        <taxon>Gammaproteobacteria</taxon>
        <taxon>Aeromonadales</taxon>
        <taxon>Succinivibrionaceae</taxon>
        <taxon>Anaerobiospirillum</taxon>
    </lineage>
</organism>
<name>A0A9E2KN35_9GAMM</name>
<evidence type="ECO:0000313" key="2">
    <source>
        <dbReference type="EMBL" id="MBU3826342.1"/>
    </source>
</evidence>
<feature type="transmembrane region" description="Helical" evidence="1">
    <location>
        <begin position="79"/>
        <end position="102"/>
    </location>
</feature>
<feature type="transmembrane region" description="Helical" evidence="1">
    <location>
        <begin position="6"/>
        <end position="28"/>
    </location>
</feature>
<keyword evidence="1" id="KW-0812">Transmembrane</keyword>
<reference evidence="2" key="1">
    <citation type="journal article" date="2021" name="PeerJ">
        <title>Extensive microbial diversity within the chicken gut microbiome revealed by metagenomics and culture.</title>
        <authorList>
            <person name="Gilroy R."/>
            <person name="Ravi A."/>
            <person name="Getino M."/>
            <person name="Pursley I."/>
            <person name="Horton D.L."/>
            <person name="Alikhan N.F."/>
            <person name="Baker D."/>
            <person name="Gharbi K."/>
            <person name="Hall N."/>
            <person name="Watson M."/>
            <person name="Adriaenssens E.M."/>
            <person name="Foster-Nyarko E."/>
            <person name="Jarju S."/>
            <person name="Secka A."/>
            <person name="Antonio M."/>
            <person name="Oren A."/>
            <person name="Chaudhuri R.R."/>
            <person name="La Ragione R."/>
            <person name="Hildebrand F."/>
            <person name="Pallen M.J."/>
        </authorList>
    </citation>
    <scope>NUCLEOTIDE SEQUENCE</scope>
    <source>
        <strain evidence="2">687</strain>
    </source>
</reference>
<keyword evidence="1" id="KW-0472">Membrane</keyword>
<dbReference type="EMBL" id="JAHLFG010000028">
    <property type="protein sequence ID" value="MBU3826342.1"/>
    <property type="molecule type" value="Genomic_DNA"/>
</dbReference>
<comment type="caution">
    <text evidence="2">The sequence shown here is derived from an EMBL/GenBank/DDBJ whole genome shotgun (WGS) entry which is preliminary data.</text>
</comment>
<dbReference type="InterPro" id="IPR008407">
    <property type="entry name" value="Brnchd-chn_aa_trnsp_AzlD"/>
</dbReference>
<dbReference type="Pfam" id="PF05437">
    <property type="entry name" value="AzlD"/>
    <property type="match status" value="1"/>
</dbReference>
<proteinExistence type="predicted"/>
<evidence type="ECO:0000256" key="1">
    <source>
        <dbReference type="SAM" id="Phobius"/>
    </source>
</evidence>
<gene>
    <name evidence="2" type="ORF">IAA31_02470</name>
</gene>
<feature type="transmembrane region" description="Helical" evidence="1">
    <location>
        <begin position="40"/>
        <end position="59"/>
    </location>
</feature>
<accession>A0A9E2KN35</accession>
<protein>
    <submittedName>
        <fullName evidence="2">AzlD domain-containing protein</fullName>
    </submittedName>
</protein>